<dbReference type="EMBL" id="JBBWWR010000019">
    <property type="protein sequence ID" value="KAK8941843.1"/>
    <property type="molecule type" value="Genomic_DNA"/>
</dbReference>
<dbReference type="Proteomes" id="UP001412067">
    <property type="component" value="Unassembled WGS sequence"/>
</dbReference>
<evidence type="ECO:0000313" key="2">
    <source>
        <dbReference type="EMBL" id="KAK8941843.1"/>
    </source>
</evidence>
<evidence type="ECO:0000313" key="3">
    <source>
        <dbReference type="Proteomes" id="UP001412067"/>
    </source>
</evidence>
<name>A0ABR2LI49_9ASPA</name>
<feature type="compositionally biased region" description="Basic and acidic residues" evidence="1">
    <location>
        <begin position="1"/>
        <end position="23"/>
    </location>
</feature>
<reference evidence="2 3" key="1">
    <citation type="journal article" date="2022" name="Nat. Plants">
        <title>Genomes of leafy and leafless Platanthera orchids illuminate the evolution of mycoheterotrophy.</title>
        <authorList>
            <person name="Li M.H."/>
            <person name="Liu K.W."/>
            <person name="Li Z."/>
            <person name="Lu H.C."/>
            <person name="Ye Q.L."/>
            <person name="Zhang D."/>
            <person name="Wang J.Y."/>
            <person name="Li Y.F."/>
            <person name="Zhong Z.M."/>
            <person name="Liu X."/>
            <person name="Yu X."/>
            <person name="Liu D.K."/>
            <person name="Tu X.D."/>
            <person name="Liu B."/>
            <person name="Hao Y."/>
            <person name="Liao X.Y."/>
            <person name="Jiang Y.T."/>
            <person name="Sun W.H."/>
            <person name="Chen J."/>
            <person name="Chen Y.Q."/>
            <person name="Ai Y."/>
            <person name="Zhai J.W."/>
            <person name="Wu S.S."/>
            <person name="Zhou Z."/>
            <person name="Hsiao Y.Y."/>
            <person name="Wu W.L."/>
            <person name="Chen Y.Y."/>
            <person name="Lin Y.F."/>
            <person name="Hsu J.L."/>
            <person name="Li C.Y."/>
            <person name="Wang Z.W."/>
            <person name="Zhao X."/>
            <person name="Zhong W.Y."/>
            <person name="Ma X.K."/>
            <person name="Ma L."/>
            <person name="Huang J."/>
            <person name="Chen G.Z."/>
            <person name="Huang M.Z."/>
            <person name="Huang L."/>
            <person name="Peng D.H."/>
            <person name="Luo Y.B."/>
            <person name="Zou S.Q."/>
            <person name="Chen S.P."/>
            <person name="Lan S."/>
            <person name="Tsai W.C."/>
            <person name="Van de Peer Y."/>
            <person name="Liu Z.J."/>
        </authorList>
    </citation>
    <scope>NUCLEOTIDE SEQUENCE [LARGE SCALE GENOMIC DNA]</scope>
    <source>
        <strain evidence="2">Lor288</strain>
    </source>
</reference>
<accession>A0ABR2LI49</accession>
<protein>
    <submittedName>
        <fullName evidence="2">Uncharacterized protein</fullName>
    </submittedName>
</protein>
<comment type="caution">
    <text evidence="2">The sequence shown here is derived from an EMBL/GenBank/DDBJ whole genome shotgun (WGS) entry which is preliminary data.</text>
</comment>
<organism evidence="2 3">
    <name type="scientific">Platanthera guangdongensis</name>
    <dbReference type="NCBI Taxonomy" id="2320717"/>
    <lineage>
        <taxon>Eukaryota</taxon>
        <taxon>Viridiplantae</taxon>
        <taxon>Streptophyta</taxon>
        <taxon>Embryophyta</taxon>
        <taxon>Tracheophyta</taxon>
        <taxon>Spermatophyta</taxon>
        <taxon>Magnoliopsida</taxon>
        <taxon>Liliopsida</taxon>
        <taxon>Asparagales</taxon>
        <taxon>Orchidaceae</taxon>
        <taxon>Orchidoideae</taxon>
        <taxon>Orchideae</taxon>
        <taxon>Orchidinae</taxon>
        <taxon>Platanthera</taxon>
    </lineage>
</organism>
<gene>
    <name evidence="2" type="ORF">KSP40_PGU012445</name>
</gene>
<feature type="region of interest" description="Disordered" evidence="1">
    <location>
        <begin position="1"/>
        <end position="53"/>
    </location>
</feature>
<feature type="region of interest" description="Disordered" evidence="1">
    <location>
        <begin position="70"/>
        <end position="90"/>
    </location>
</feature>
<evidence type="ECO:0000256" key="1">
    <source>
        <dbReference type="SAM" id="MobiDB-lite"/>
    </source>
</evidence>
<keyword evidence="3" id="KW-1185">Reference proteome</keyword>
<sequence length="90" mass="10116">MESHHQEECRRSHTDGGADESHARRGRGGNVALSHKRELSKFNASDNPVPYPTPTFARLHLHLHFSSSALFSHSQSKQNPGLISAQYRKK</sequence>
<proteinExistence type="predicted"/>